<feature type="compositionally biased region" description="Low complexity" evidence="1">
    <location>
        <begin position="1"/>
        <end position="30"/>
    </location>
</feature>
<dbReference type="AlphaFoldDB" id="A0AAV4FX04"/>
<name>A0AAV4FX04_9GAST</name>
<dbReference type="EMBL" id="BMAT01008104">
    <property type="protein sequence ID" value="GFR77992.1"/>
    <property type="molecule type" value="Genomic_DNA"/>
</dbReference>
<feature type="region of interest" description="Disordered" evidence="1">
    <location>
        <begin position="1"/>
        <end position="134"/>
    </location>
</feature>
<evidence type="ECO:0000313" key="3">
    <source>
        <dbReference type="Proteomes" id="UP000762676"/>
    </source>
</evidence>
<protein>
    <submittedName>
        <fullName evidence="2">Uncharacterized protein</fullName>
    </submittedName>
</protein>
<dbReference type="Proteomes" id="UP000762676">
    <property type="component" value="Unassembled WGS sequence"/>
</dbReference>
<comment type="caution">
    <text evidence="2">The sequence shown here is derived from an EMBL/GenBank/DDBJ whole genome shotgun (WGS) entry which is preliminary data.</text>
</comment>
<feature type="compositionally biased region" description="Basic and acidic residues" evidence="1">
    <location>
        <begin position="125"/>
        <end position="134"/>
    </location>
</feature>
<gene>
    <name evidence="2" type="ORF">ElyMa_003983700</name>
</gene>
<accession>A0AAV4FX04</accession>
<feature type="compositionally biased region" description="Polar residues" evidence="1">
    <location>
        <begin position="41"/>
        <end position="54"/>
    </location>
</feature>
<reference evidence="2 3" key="1">
    <citation type="journal article" date="2021" name="Elife">
        <title>Chloroplast acquisition without the gene transfer in kleptoplastic sea slugs, Plakobranchus ocellatus.</title>
        <authorList>
            <person name="Maeda T."/>
            <person name="Takahashi S."/>
            <person name="Yoshida T."/>
            <person name="Shimamura S."/>
            <person name="Takaki Y."/>
            <person name="Nagai Y."/>
            <person name="Toyoda A."/>
            <person name="Suzuki Y."/>
            <person name="Arimoto A."/>
            <person name="Ishii H."/>
            <person name="Satoh N."/>
            <person name="Nishiyama T."/>
            <person name="Hasebe M."/>
            <person name="Maruyama T."/>
            <person name="Minagawa J."/>
            <person name="Obokata J."/>
            <person name="Shigenobu S."/>
        </authorList>
    </citation>
    <scope>NUCLEOTIDE SEQUENCE [LARGE SCALE GENOMIC DNA]</scope>
</reference>
<organism evidence="2 3">
    <name type="scientific">Elysia marginata</name>
    <dbReference type="NCBI Taxonomy" id="1093978"/>
    <lineage>
        <taxon>Eukaryota</taxon>
        <taxon>Metazoa</taxon>
        <taxon>Spiralia</taxon>
        <taxon>Lophotrochozoa</taxon>
        <taxon>Mollusca</taxon>
        <taxon>Gastropoda</taxon>
        <taxon>Heterobranchia</taxon>
        <taxon>Euthyneura</taxon>
        <taxon>Panpulmonata</taxon>
        <taxon>Sacoglossa</taxon>
        <taxon>Placobranchoidea</taxon>
        <taxon>Plakobranchidae</taxon>
        <taxon>Elysia</taxon>
    </lineage>
</organism>
<sequence>MGTMASTTSTSGATTTSTAAATSSGPATSSKTEKKEPASSILPTINIGTSLGQKSTSAGGLGGTSSNSTSRQQQQQQQQQHQPQHQPQREPTLARVSLSGVSSTGNEDHHRLRMTHADTSSSVRKSRDNPLRGN</sequence>
<feature type="compositionally biased region" description="Low complexity" evidence="1">
    <location>
        <begin position="64"/>
        <end position="86"/>
    </location>
</feature>
<evidence type="ECO:0000313" key="2">
    <source>
        <dbReference type="EMBL" id="GFR77992.1"/>
    </source>
</evidence>
<proteinExistence type="predicted"/>
<keyword evidence="3" id="KW-1185">Reference proteome</keyword>
<evidence type="ECO:0000256" key="1">
    <source>
        <dbReference type="SAM" id="MobiDB-lite"/>
    </source>
</evidence>